<dbReference type="EMBL" id="PKPP01020535">
    <property type="protein sequence ID" value="PWA35175.1"/>
    <property type="molecule type" value="Genomic_DNA"/>
</dbReference>
<protein>
    <submittedName>
        <fullName evidence="2">Uncharacterized protein</fullName>
    </submittedName>
</protein>
<dbReference type="PANTHER" id="PTHR37721:SF1">
    <property type="entry name" value="OS05G0464200 PROTEIN"/>
    <property type="match status" value="1"/>
</dbReference>
<dbReference type="Proteomes" id="UP000245207">
    <property type="component" value="Unassembled WGS sequence"/>
</dbReference>
<proteinExistence type="predicted"/>
<sequence length="80" mass="8809">MKSSSSYSYSSPKPRIPPRRGQIKRRIIGQLFNSVANMIKKKNRNDRNEVDGFSSGCNSSPLSPYDSGLVSDANDDSAAR</sequence>
<feature type="compositionally biased region" description="Low complexity" evidence="1">
    <location>
        <begin position="1"/>
        <end position="13"/>
    </location>
</feature>
<dbReference type="AlphaFoldDB" id="A0A2U1KEG5"/>
<organism evidence="2 3">
    <name type="scientific">Artemisia annua</name>
    <name type="common">Sweet wormwood</name>
    <dbReference type="NCBI Taxonomy" id="35608"/>
    <lineage>
        <taxon>Eukaryota</taxon>
        <taxon>Viridiplantae</taxon>
        <taxon>Streptophyta</taxon>
        <taxon>Embryophyta</taxon>
        <taxon>Tracheophyta</taxon>
        <taxon>Spermatophyta</taxon>
        <taxon>Magnoliopsida</taxon>
        <taxon>eudicotyledons</taxon>
        <taxon>Gunneridae</taxon>
        <taxon>Pentapetalae</taxon>
        <taxon>asterids</taxon>
        <taxon>campanulids</taxon>
        <taxon>Asterales</taxon>
        <taxon>Asteraceae</taxon>
        <taxon>Asteroideae</taxon>
        <taxon>Anthemideae</taxon>
        <taxon>Artemisiinae</taxon>
        <taxon>Artemisia</taxon>
    </lineage>
</organism>
<evidence type="ECO:0000313" key="2">
    <source>
        <dbReference type="EMBL" id="PWA35175.1"/>
    </source>
</evidence>
<dbReference type="PANTHER" id="PTHR37721">
    <property type="entry name" value="OS05G0464200 PROTEIN"/>
    <property type="match status" value="1"/>
</dbReference>
<keyword evidence="3" id="KW-1185">Reference proteome</keyword>
<comment type="caution">
    <text evidence="2">The sequence shown here is derived from an EMBL/GenBank/DDBJ whole genome shotgun (WGS) entry which is preliminary data.</text>
</comment>
<feature type="region of interest" description="Disordered" evidence="1">
    <location>
        <begin position="42"/>
        <end position="80"/>
    </location>
</feature>
<gene>
    <name evidence="2" type="ORF">CTI12_AA611980</name>
</gene>
<evidence type="ECO:0000256" key="1">
    <source>
        <dbReference type="SAM" id="MobiDB-lite"/>
    </source>
</evidence>
<feature type="region of interest" description="Disordered" evidence="1">
    <location>
        <begin position="1"/>
        <end position="23"/>
    </location>
</feature>
<evidence type="ECO:0000313" key="3">
    <source>
        <dbReference type="Proteomes" id="UP000245207"/>
    </source>
</evidence>
<name>A0A2U1KEG5_ARTAN</name>
<reference evidence="2 3" key="1">
    <citation type="journal article" date="2018" name="Mol. Plant">
        <title>The genome of Artemisia annua provides insight into the evolution of Asteraceae family and artemisinin biosynthesis.</title>
        <authorList>
            <person name="Shen Q."/>
            <person name="Zhang L."/>
            <person name="Liao Z."/>
            <person name="Wang S."/>
            <person name="Yan T."/>
            <person name="Shi P."/>
            <person name="Liu M."/>
            <person name="Fu X."/>
            <person name="Pan Q."/>
            <person name="Wang Y."/>
            <person name="Lv Z."/>
            <person name="Lu X."/>
            <person name="Zhang F."/>
            <person name="Jiang W."/>
            <person name="Ma Y."/>
            <person name="Chen M."/>
            <person name="Hao X."/>
            <person name="Li L."/>
            <person name="Tang Y."/>
            <person name="Lv G."/>
            <person name="Zhou Y."/>
            <person name="Sun X."/>
            <person name="Brodelius P.E."/>
            <person name="Rose J.K.C."/>
            <person name="Tang K."/>
        </authorList>
    </citation>
    <scope>NUCLEOTIDE SEQUENCE [LARGE SCALE GENOMIC DNA]</scope>
    <source>
        <strain evidence="3">cv. Huhao1</strain>
        <tissue evidence="2">Leaf</tissue>
    </source>
</reference>
<accession>A0A2U1KEG5</accession>